<organism evidence="2 3">
    <name type="scientific">Truncatella angustata</name>
    <dbReference type="NCBI Taxonomy" id="152316"/>
    <lineage>
        <taxon>Eukaryota</taxon>
        <taxon>Fungi</taxon>
        <taxon>Dikarya</taxon>
        <taxon>Ascomycota</taxon>
        <taxon>Pezizomycotina</taxon>
        <taxon>Sordariomycetes</taxon>
        <taxon>Xylariomycetidae</taxon>
        <taxon>Amphisphaeriales</taxon>
        <taxon>Sporocadaceae</taxon>
        <taxon>Truncatella</taxon>
    </lineage>
</organism>
<accession>A0A9P8UUI7</accession>
<proteinExistence type="predicted"/>
<protein>
    <submittedName>
        <fullName evidence="2">Uncharacterized protein</fullName>
    </submittedName>
</protein>
<comment type="caution">
    <text evidence="2">The sequence shown here is derived from an EMBL/GenBank/DDBJ whole genome shotgun (WGS) entry which is preliminary data.</text>
</comment>
<feature type="transmembrane region" description="Helical" evidence="1">
    <location>
        <begin position="124"/>
        <end position="143"/>
    </location>
</feature>
<keyword evidence="1" id="KW-0472">Membrane</keyword>
<dbReference type="RefSeq" id="XP_045962494.1">
    <property type="nucleotide sequence ID" value="XM_046102269.1"/>
</dbReference>
<keyword evidence="1" id="KW-0812">Transmembrane</keyword>
<dbReference type="Proteomes" id="UP000758603">
    <property type="component" value="Unassembled WGS sequence"/>
</dbReference>
<keyword evidence="3" id="KW-1185">Reference proteome</keyword>
<dbReference type="AlphaFoldDB" id="A0A9P8UUI7"/>
<dbReference type="InterPro" id="IPR046536">
    <property type="entry name" value="DUF6601"/>
</dbReference>
<evidence type="ECO:0000256" key="1">
    <source>
        <dbReference type="SAM" id="Phobius"/>
    </source>
</evidence>
<name>A0A9P8UUI7_9PEZI</name>
<dbReference type="Pfam" id="PF20246">
    <property type="entry name" value="DUF6601"/>
    <property type="match status" value="1"/>
</dbReference>
<evidence type="ECO:0000313" key="3">
    <source>
        <dbReference type="Proteomes" id="UP000758603"/>
    </source>
</evidence>
<reference evidence="2" key="1">
    <citation type="journal article" date="2021" name="Nat. Commun.">
        <title>Genetic determinants of endophytism in the Arabidopsis root mycobiome.</title>
        <authorList>
            <person name="Mesny F."/>
            <person name="Miyauchi S."/>
            <person name="Thiergart T."/>
            <person name="Pickel B."/>
            <person name="Atanasova L."/>
            <person name="Karlsson M."/>
            <person name="Huettel B."/>
            <person name="Barry K.W."/>
            <person name="Haridas S."/>
            <person name="Chen C."/>
            <person name="Bauer D."/>
            <person name="Andreopoulos W."/>
            <person name="Pangilinan J."/>
            <person name="LaButti K."/>
            <person name="Riley R."/>
            <person name="Lipzen A."/>
            <person name="Clum A."/>
            <person name="Drula E."/>
            <person name="Henrissat B."/>
            <person name="Kohler A."/>
            <person name="Grigoriev I.V."/>
            <person name="Martin F.M."/>
            <person name="Hacquard S."/>
        </authorList>
    </citation>
    <scope>NUCLEOTIDE SEQUENCE</scope>
    <source>
        <strain evidence="2">MPI-SDFR-AT-0073</strain>
    </source>
</reference>
<sequence>MLSSDFWKWLSSALDLRDALTTGRDPIYECAQDFMRSWADLIRTRADFTAATANNLIPSHRTDGQQILFEDFVEFMTSMGFHKSADRYITGRYRYGLLRQTHSDRAAEAHTHGRLLMEPPKMPWSHLGALWAVLAICWALVWLQSPGGPFAAECWTVSFSVFATEVVAALTVYNAFGQINGFLKYKEVIKSGEDRRVERWEQAILRKLNAGVFQQQNLK</sequence>
<keyword evidence="1" id="KW-1133">Transmembrane helix</keyword>
<feature type="transmembrane region" description="Helical" evidence="1">
    <location>
        <begin position="155"/>
        <end position="176"/>
    </location>
</feature>
<dbReference type="GeneID" id="70131161"/>
<evidence type="ECO:0000313" key="2">
    <source>
        <dbReference type="EMBL" id="KAH6658260.1"/>
    </source>
</evidence>
<dbReference type="EMBL" id="JAGPXC010000002">
    <property type="protein sequence ID" value="KAH6658260.1"/>
    <property type="molecule type" value="Genomic_DNA"/>
</dbReference>
<gene>
    <name evidence="2" type="ORF">BKA67DRAFT_557550</name>
</gene>